<reference evidence="2" key="1">
    <citation type="submission" date="2020-02" db="EMBL/GenBank/DDBJ databases">
        <authorList>
            <person name="Meier V. D."/>
        </authorList>
    </citation>
    <scope>NUCLEOTIDE SEQUENCE</scope>
    <source>
        <strain evidence="2">AVDCRST_MAG59</strain>
    </source>
</reference>
<feature type="compositionally biased region" description="Basic and acidic residues" evidence="1">
    <location>
        <begin position="35"/>
        <end position="50"/>
    </location>
</feature>
<feature type="compositionally biased region" description="Low complexity" evidence="1">
    <location>
        <begin position="22"/>
        <end position="31"/>
    </location>
</feature>
<organism evidence="2">
    <name type="scientific">uncultured Thermomicrobiales bacterium</name>
    <dbReference type="NCBI Taxonomy" id="1645740"/>
    <lineage>
        <taxon>Bacteria</taxon>
        <taxon>Pseudomonadati</taxon>
        <taxon>Thermomicrobiota</taxon>
        <taxon>Thermomicrobia</taxon>
        <taxon>Thermomicrobiales</taxon>
        <taxon>environmental samples</taxon>
    </lineage>
</organism>
<evidence type="ECO:0000256" key="1">
    <source>
        <dbReference type="SAM" id="MobiDB-lite"/>
    </source>
</evidence>
<protein>
    <submittedName>
        <fullName evidence="2">Uncharacterized protein</fullName>
    </submittedName>
</protein>
<accession>A0A6J4UMY9</accession>
<evidence type="ECO:0000313" key="2">
    <source>
        <dbReference type="EMBL" id="CAA9555246.1"/>
    </source>
</evidence>
<sequence length="50" mass="4947">GQAGAVHVRGRTARAGRGGPPAAGAPARQGGARPGAERRPDPRHDGGRTV</sequence>
<feature type="non-terminal residue" evidence="2">
    <location>
        <position position="1"/>
    </location>
</feature>
<proteinExistence type="predicted"/>
<dbReference type="AlphaFoldDB" id="A0A6J4UMY9"/>
<feature type="region of interest" description="Disordered" evidence="1">
    <location>
        <begin position="1"/>
        <end position="50"/>
    </location>
</feature>
<dbReference type="EMBL" id="CADCWF010000131">
    <property type="protein sequence ID" value="CAA9555246.1"/>
    <property type="molecule type" value="Genomic_DNA"/>
</dbReference>
<gene>
    <name evidence="2" type="ORF">AVDCRST_MAG59-2104</name>
</gene>
<name>A0A6J4UMY9_9BACT</name>
<feature type="non-terminal residue" evidence="2">
    <location>
        <position position="50"/>
    </location>
</feature>